<keyword evidence="1" id="KW-0805">Transcription regulation</keyword>
<dbReference type="InterPro" id="IPR001647">
    <property type="entry name" value="HTH_TetR"/>
</dbReference>
<protein>
    <submittedName>
        <fullName evidence="6">AcrR family transcriptional regulator</fullName>
    </submittedName>
</protein>
<evidence type="ECO:0000259" key="5">
    <source>
        <dbReference type="PROSITE" id="PS50977"/>
    </source>
</evidence>
<dbReference type="Pfam" id="PF00440">
    <property type="entry name" value="TetR_N"/>
    <property type="match status" value="1"/>
</dbReference>
<dbReference type="RefSeq" id="WP_184102488.1">
    <property type="nucleotide sequence ID" value="NZ_JACHHN010000008.1"/>
</dbReference>
<evidence type="ECO:0000313" key="7">
    <source>
        <dbReference type="Proteomes" id="UP000543030"/>
    </source>
</evidence>
<accession>A0A840RGT6</accession>
<evidence type="ECO:0000256" key="2">
    <source>
        <dbReference type="ARBA" id="ARBA00023125"/>
    </source>
</evidence>
<keyword evidence="3" id="KW-0804">Transcription</keyword>
<name>A0A840RGT6_9NEIS</name>
<dbReference type="SUPFAM" id="SSF46689">
    <property type="entry name" value="Homeodomain-like"/>
    <property type="match status" value="1"/>
</dbReference>
<keyword evidence="2 4" id="KW-0238">DNA-binding</keyword>
<evidence type="ECO:0000256" key="4">
    <source>
        <dbReference type="PROSITE-ProRule" id="PRU00335"/>
    </source>
</evidence>
<dbReference type="PROSITE" id="PS50977">
    <property type="entry name" value="HTH_TETR_2"/>
    <property type="match status" value="1"/>
</dbReference>
<dbReference type="InterPro" id="IPR036271">
    <property type="entry name" value="Tet_transcr_reg_TetR-rel_C_sf"/>
</dbReference>
<organism evidence="6 7">
    <name type="scientific">Silvimonas terrae</name>
    <dbReference type="NCBI Taxonomy" id="300266"/>
    <lineage>
        <taxon>Bacteria</taxon>
        <taxon>Pseudomonadati</taxon>
        <taxon>Pseudomonadota</taxon>
        <taxon>Betaproteobacteria</taxon>
        <taxon>Neisseriales</taxon>
        <taxon>Chitinibacteraceae</taxon>
        <taxon>Silvimonas</taxon>
    </lineage>
</organism>
<evidence type="ECO:0000313" key="6">
    <source>
        <dbReference type="EMBL" id="MBB5192829.1"/>
    </source>
</evidence>
<sequence length="205" mass="21609">MQAKPSRKELSHQRIVDVAARAIRRAGYNGVGVADIMKEAGLTHGGFYAHFASRDALLVEAMDQAARQSTANITQGLEQARQQGLSPLAALVEAYLSDAHLADAECGCPVAALGSDMPRQSDMVLDAARNRVQAFIEGIRKFLPDEHAAQAPVLAGALVGTLQLARTLGDNEAGKAILANARTTLRAQYDAASAISMPASDALPH</sequence>
<reference evidence="6 7" key="1">
    <citation type="submission" date="2020-08" db="EMBL/GenBank/DDBJ databases">
        <title>Genomic Encyclopedia of Type Strains, Phase IV (KMG-IV): sequencing the most valuable type-strain genomes for metagenomic binning, comparative biology and taxonomic classification.</title>
        <authorList>
            <person name="Goeker M."/>
        </authorList>
    </citation>
    <scope>NUCLEOTIDE SEQUENCE [LARGE SCALE GENOMIC DNA]</scope>
    <source>
        <strain evidence="6 7">DSM 18233</strain>
    </source>
</reference>
<dbReference type="PANTHER" id="PTHR47506">
    <property type="entry name" value="TRANSCRIPTIONAL REGULATORY PROTEIN"/>
    <property type="match status" value="1"/>
</dbReference>
<dbReference type="PANTHER" id="PTHR47506:SF7">
    <property type="entry name" value="TRANSCRIPTIONAL REGULATORY PROTEIN"/>
    <property type="match status" value="1"/>
</dbReference>
<dbReference type="EMBL" id="JACHHN010000008">
    <property type="protein sequence ID" value="MBB5192829.1"/>
    <property type="molecule type" value="Genomic_DNA"/>
</dbReference>
<dbReference type="SUPFAM" id="SSF48498">
    <property type="entry name" value="Tetracyclin repressor-like, C-terminal domain"/>
    <property type="match status" value="1"/>
</dbReference>
<feature type="domain" description="HTH tetR-type" evidence="5">
    <location>
        <begin position="9"/>
        <end position="69"/>
    </location>
</feature>
<feature type="DNA-binding region" description="H-T-H motif" evidence="4">
    <location>
        <begin position="32"/>
        <end position="51"/>
    </location>
</feature>
<gene>
    <name evidence="6" type="ORF">HNQ50_003583</name>
</gene>
<dbReference type="Gene3D" id="1.10.10.60">
    <property type="entry name" value="Homeodomain-like"/>
    <property type="match status" value="1"/>
</dbReference>
<evidence type="ECO:0000256" key="3">
    <source>
        <dbReference type="ARBA" id="ARBA00023163"/>
    </source>
</evidence>
<keyword evidence="7" id="KW-1185">Reference proteome</keyword>
<dbReference type="AlphaFoldDB" id="A0A840RGT6"/>
<dbReference type="Proteomes" id="UP000543030">
    <property type="component" value="Unassembled WGS sequence"/>
</dbReference>
<proteinExistence type="predicted"/>
<dbReference type="Gene3D" id="1.10.357.10">
    <property type="entry name" value="Tetracycline Repressor, domain 2"/>
    <property type="match status" value="1"/>
</dbReference>
<dbReference type="InterPro" id="IPR009057">
    <property type="entry name" value="Homeodomain-like_sf"/>
</dbReference>
<evidence type="ECO:0000256" key="1">
    <source>
        <dbReference type="ARBA" id="ARBA00023015"/>
    </source>
</evidence>
<dbReference type="PRINTS" id="PR00455">
    <property type="entry name" value="HTHTETR"/>
</dbReference>
<comment type="caution">
    <text evidence="6">The sequence shown here is derived from an EMBL/GenBank/DDBJ whole genome shotgun (WGS) entry which is preliminary data.</text>
</comment>
<dbReference type="GO" id="GO:0003677">
    <property type="term" value="F:DNA binding"/>
    <property type="evidence" value="ECO:0007669"/>
    <property type="project" value="UniProtKB-UniRule"/>
</dbReference>